<reference evidence="6 7" key="1">
    <citation type="submission" date="2023-12" db="EMBL/GenBank/DDBJ databases">
        <title>Description of an unclassified Opitutus bacterium of Verrucomicrobiota.</title>
        <authorList>
            <person name="Zhang D.-F."/>
        </authorList>
    </citation>
    <scope>NUCLEOTIDE SEQUENCE [LARGE SCALE GENOMIC DNA]</scope>
    <source>
        <strain evidence="6 7">WL0086</strain>
    </source>
</reference>
<evidence type="ECO:0000256" key="3">
    <source>
        <dbReference type="ARBA" id="ARBA00023125"/>
    </source>
</evidence>
<accession>A0ABZ1C5I1</accession>
<dbReference type="SUPFAM" id="SSF53850">
    <property type="entry name" value="Periplasmic binding protein-like II"/>
    <property type="match status" value="1"/>
</dbReference>
<dbReference type="Proteomes" id="UP000738431">
    <property type="component" value="Chromosome"/>
</dbReference>
<dbReference type="CDD" id="cd08414">
    <property type="entry name" value="PBP2_LTTR_aromatics_like"/>
    <property type="match status" value="1"/>
</dbReference>
<dbReference type="SUPFAM" id="SSF46785">
    <property type="entry name" value="Winged helix' DNA-binding domain"/>
    <property type="match status" value="1"/>
</dbReference>
<keyword evidence="4" id="KW-0804">Transcription</keyword>
<dbReference type="PRINTS" id="PR00039">
    <property type="entry name" value="HTHLYSR"/>
</dbReference>
<dbReference type="InterPro" id="IPR005119">
    <property type="entry name" value="LysR_subst-bd"/>
</dbReference>
<evidence type="ECO:0000313" key="7">
    <source>
        <dbReference type="Proteomes" id="UP000738431"/>
    </source>
</evidence>
<comment type="similarity">
    <text evidence="1">Belongs to the LysR transcriptional regulatory family.</text>
</comment>
<protein>
    <submittedName>
        <fullName evidence="6">LysR substrate-binding domain-containing protein</fullName>
    </submittedName>
</protein>
<feature type="domain" description="HTH lysR-type" evidence="5">
    <location>
        <begin position="1"/>
        <end position="58"/>
    </location>
</feature>
<evidence type="ECO:0000256" key="4">
    <source>
        <dbReference type="ARBA" id="ARBA00023163"/>
    </source>
</evidence>
<dbReference type="RefSeq" id="WP_221032598.1">
    <property type="nucleotide sequence ID" value="NZ_CP139781.1"/>
</dbReference>
<evidence type="ECO:0000256" key="2">
    <source>
        <dbReference type="ARBA" id="ARBA00023015"/>
    </source>
</evidence>
<keyword evidence="2" id="KW-0805">Transcription regulation</keyword>
<dbReference type="Pfam" id="PF00126">
    <property type="entry name" value="HTH_1"/>
    <property type="match status" value="1"/>
</dbReference>
<proteinExistence type="inferred from homology"/>
<dbReference type="PANTHER" id="PTHR30346:SF17">
    <property type="entry name" value="LYSR FAMILY TRANSCRIPTIONAL REGULATOR"/>
    <property type="match status" value="1"/>
</dbReference>
<dbReference type="PROSITE" id="PS50931">
    <property type="entry name" value="HTH_LYSR"/>
    <property type="match status" value="1"/>
</dbReference>
<dbReference type="InterPro" id="IPR000847">
    <property type="entry name" value="LysR_HTH_N"/>
</dbReference>
<dbReference type="PANTHER" id="PTHR30346">
    <property type="entry name" value="TRANSCRIPTIONAL DUAL REGULATOR HCAR-RELATED"/>
    <property type="match status" value="1"/>
</dbReference>
<organism evidence="6 7">
    <name type="scientific">Actomonas aquatica</name>
    <dbReference type="NCBI Taxonomy" id="2866162"/>
    <lineage>
        <taxon>Bacteria</taxon>
        <taxon>Pseudomonadati</taxon>
        <taxon>Verrucomicrobiota</taxon>
        <taxon>Opitutia</taxon>
        <taxon>Opitutales</taxon>
        <taxon>Opitutaceae</taxon>
        <taxon>Actomonas</taxon>
    </lineage>
</organism>
<dbReference type="EMBL" id="CP139781">
    <property type="protein sequence ID" value="WRQ85779.1"/>
    <property type="molecule type" value="Genomic_DNA"/>
</dbReference>
<name>A0ABZ1C5I1_9BACT</name>
<dbReference type="Gene3D" id="1.10.10.10">
    <property type="entry name" value="Winged helix-like DNA-binding domain superfamily/Winged helix DNA-binding domain"/>
    <property type="match status" value="1"/>
</dbReference>
<evidence type="ECO:0000313" key="6">
    <source>
        <dbReference type="EMBL" id="WRQ85779.1"/>
    </source>
</evidence>
<keyword evidence="7" id="KW-1185">Reference proteome</keyword>
<dbReference type="Pfam" id="PF03466">
    <property type="entry name" value="LysR_substrate"/>
    <property type="match status" value="1"/>
</dbReference>
<gene>
    <name evidence="6" type="ORF">K1X11_013285</name>
</gene>
<dbReference type="Gene3D" id="3.40.190.290">
    <property type="match status" value="1"/>
</dbReference>
<dbReference type="InterPro" id="IPR036390">
    <property type="entry name" value="WH_DNA-bd_sf"/>
</dbReference>
<keyword evidence="3" id="KW-0238">DNA-binding</keyword>
<evidence type="ECO:0000256" key="1">
    <source>
        <dbReference type="ARBA" id="ARBA00009437"/>
    </source>
</evidence>
<dbReference type="InterPro" id="IPR036388">
    <property type="entry name" value="WH-like_DNA-bd_sf"/>
</dbReference>
<evidence type="ECO:0000259" key="5">
    <source>
        <dbReference type="PROSITE" id="PS50931"/>
    </source>
</evidence>
<sequence length="302" mass="33404">MELRHLRYFVIVAAHGSFNRAARILHLTQPALSRQVKDLEEELGVPLFDRGKNAVKLTEAGARFYDEAREVLARAELAVQRARGESGEDVLRVAYAPSATAGILPRVMQRFQTEHPKVRIELSDVSPPEMIRMAIDGRLDLIVALEPSVTATVGFQWTELRHITHVLVMGADHPLAKLKRIAPARLRDLALVGLGPPDFPDYVAHVQRLLKPFGFGPSFVALEPDGVSTLFASLEAYQAAAILADSVAEFMPRSLVCRPFSPKFAPMVAKIGVSATRPNPHAETFATLLREEVQQVSRKPRQ</sequence>